<evidence type="ECO:0000313" key="3">
    <source>
        <dbReference type="Proteomes" id="UP001595846"/>
    </source>
</evidence>
<evidence type="ECO:0000256" key="1">
    <source>
        <dbReference type="SAM" id="Phobius"/>
    </source>
</evidence>
<organism evidence="2 3">
    <name type="scientific">Halovivax cerinus</name>
    <dbReference type="NCBI Taxonomy" id="1487865"/>
    <lineage>
        <taxon>Archaea</taxon>
        <taxon>Methanobacteriati</taxon>
        <taxon>Methanobacteriota</taxon>
        <taxon>Stenosarchaea group</taxon>
        <taxon>Halobacteria</taxon>
        <taxon>Halobacteriales</taxon>
        <taxon>Natrialbaceae</taxon>
        <taxon>Halovivax</taxon>
    </lineage>
</organism>
<dbReference type="AlphaFoldDB" id="A0ABD5NTE9"/>
<keyword evidence="1" id="KW-1133">Transmembrane helix</keyword>
<name>A0ABD5NTE9_9EURY</name>
<dbReference type="Proteomes" id="UP001595846">
    <property type="component" value="Unassembled WGS sequence"/>
</dbReference>
<feature type="transmembrane region" description="Helical" evidence="1">
    <location>
        <begin position="32"/>
        <end position="52"/>
    </location>
</feature>
<proteinExistence type="predicted"/>
<reference evidence="2 3" key="1">
    <citation type="journal article" date="2019" name="Int. J. Syst. Evol. Microbiol.">
        <title>The Global Catalogue of Microorganisms (GCM) 10K type strain sequencing project: providing services to taxonomists for standard genome sequencing and annotation.</title>
        <authorList>
            <consortium name="The Broad Institute Genomics Platform"/>
            <consortium name="The Broad Institute Genome Sequencing Center for Infectious Disease"/>
            <person name="Wu L."/>
            <person name="Ma J."/>
        </authorList>
    </citation>
    <scope>NUCLEOTIDE SEQUENCE [LARGE SCALE GENOMIC DNA]</scope>
    <source>
        <strain evidence="2 3">IBRC-M 10256</strain>
    </source>
</reference>
<dbReference type="GeneID" id="73901401"/>
<keyword evidence="3" id="KW-1185">Reference proteome</keyword>
<comment type="caution">
    <text evidence="2">The sequence shown here is derived from an EMBL/GenBank/DDBJ whole genome shotgun (WGS) entry which is preliminary data.</text>
</comment>
<dbReference type="EMBL" id="JBHSAQ010000015">
    <property type="protein sequence ID" value="MFC3960068.1"/>
    <property type="molecule type" value="Genomic_DNA"/>
</dbReference>
<sequence>MDGTQIALGTLLLVSAGLITVGQSVVGQTLGLYAIAILGVCLALWAGIVGGIRSFQSRSA</sequence>
<protein>
    <recommendedName>
        <fullName evidence="4">Major facilitator superfamily (MFS) profile domain-containing protein</fullName>
    </recommendedName>
</protein>
<gene>
    <name evidence="2" type="ORF">ACFOUR_17040</name>
</gene>
<evidence type="ECO:0000313" key="2">
    <source>
        <dbReference type="EMBL" id="MFC3960068.1"/>
    </source>
</evidence>
<keyword evidence="1" id="KW-0472">Membrane</keyword>
<dbReference type="RefSeq" id="WP_256532324.1">
    <property type="nucleotide sequence ID" value="NZ_CP101824.1"/>
</dbReference>
<keyword evidence="1" id="KW-0812">Transmembrane</keyword>
<evidence type="ECO:0008006" key="4">
    <source>
        <dbReference type="Google" id="ProtNLM"/>
    </source>
</evidence>
<accession>A0ABD5NTE9</accession>